<accession>A0A699ST75</accession>
<dbReference type="EMBL" id="BKCJ011181098">
    <property type="protein sequence ID" value="GFC99845.1"/>
    <property type="molecule type" value="Genomic_DNA"/>
</dbReference>
<proteinExistence type="predicted"/>
<evidence type="ECO:0000313" key="2">
    <source>
        <dbReference type="EMBL" id="GFC99845.1"/>
    </source>
</evidence>
<dbReference type="AlphaFoldDB" id="A0A699ST75"/>
<gene>
    <name evidence="2" type="ORF">Tci_871815</name>
</gene>
<evidence type="ECO:0000256" key="1">
    <source>
        <dbReference type="SAM" id="MobiDB-lite"/>
    </source>
</evidence>
<comment type="caution">
    <text evidence="2">The sequence shown here is derived from an EMBL/GenBank/DDBJ whole genome shotgun (WGS) entry which is preliminary data.</text>
</comment>
<feature type="region of interest" description="Disordered" evidence="1">
    <location>
        <begin position="36"/>
        <end position="55"/>
    </location>
</feature>
<feature type="non-terminal residue" evidence="2">
    <location>
        <position position="131"/>
    </location>
</feature>
<name>A0A699ST75_TANCI</name>
<sequence length="131" mass="12863">MVGCCPLVVAGSPASGGHGRGRPLLASARPAAAYLGQPADHQSRHPGQLPGIYGHRWAGRGPAGVRYQPSALRPEGDCAAGLPAKPECLPLPAAPAAAHAADPAPGFGGHAAAAGHYAGIGAAHDQQPGPD</sequence>
<reference evidence="2" key="1">
    <citation type="journal article" date="2019" name="Sci. Rep.">
        <title>Draft genome of Tanacetum cinerariifolium, the natural source of mosquito coil.</title>
        <authorList>
            <person name="Yamashiro T."/>
            <person name="Shiraishi A."/>
            <person name="Satake H."/>
            <person name="Nakayama K."/>
        </authorList>
    </citation>
    <scope>NUCLEOTIDE SEQUENCE</scope>
</reference>
<organism evidence="2">
    <name type="scientific">Tanacetum cinerariifolium</name>
    <name type="common">Dalmatian daisy</name>
    <name type="synonym">Chrysanthemum cinerariifolium</name>
    <dbReference type="NCBI Taxonomy" id="118510"/>
    <lineage>
        <taxon>Eukaryota</taxon>
        <taxon>Viridiplantae</taxon>
        <taxon>Streptophyta</taxon>
        <taxon>Embryophyta</taxon>
        <taxon>Tracheophyta</taxon>
        <taxon>Spermatophyta</taxon>
        <taxon>Magnoliopsida</taxon>
        <taxon>eudicotyledons</taxon>
        <taxon>Gunneridae</taxon>
        <taxon>Pentapetalae</taxon>
        <taxon>asterids</taxon>
        <taxon>campanulids</taxon>
        <taxon>Asterales</taxon>
        <taxon>Asteraceae</taxon>
        <taxon>Asteroideae</taxon>
        <taxon>Anthemideae</taxon>
        <taxon>Anthemidinae</taxon>
        <taxon>Tanacetum</taxon>
    </lineage>
</organism>
<protein>
    <submittedName>
        <fullName evidence="2">Uncharacterized protein</fullName>
    </submittedName>
</protein>